<feature type="active site" description="Proton donor/acceptor" evidence="5">
    <location>
        <position position="183"/>
    </location>
</feature>
<protein>
    <recommendedName>
        <fullName evidence="2">histone acetyltransferase</fullName>
        <ecNumber evidence="2">2.3.1.48</ecNumber>
    </recommendedName>
</protein>
<dbReference type="PANTHER" id="PTHR10615:SF208">
    <property type="entry name" value="HISTONE ACETYLTRANSFERASE"/>
    <property type="match status" value="1"/>
</dbReference>
<dbReference type="VEuPathDB" id="TriTrypDB:LdCL_360086100"/>
<dbReference type="GO" id="GO:0005634">
    <property type="term" value="C:nucleus"/>
    <property type="evidence" value="ECO:0007669"/>
    <property type="project" value="TreeGrafter"/>
</dbReference>
<evidence type="ECO:0000313" key="8">
    <source>
        <dbReference type="Proteomes" id="UP000601710"/>
    </source>
</evidence>
<dbReference type="Proteomes" id="UP000601710">
    <property type="component" value="Chromosome 36"/>
</dbReference>
<dbReference type="Gene3D" id="1.10.10.10">
    <property type="entry name" value="Winged helix-like DNA-binding domain superfamily/Winged helix DNA-binding domain"/>
    <property type="match status" value="1"/>
</dbReference>
<organism evidence="7 8">
    <name type="scientific">Leishmania donovani</name>
    <dbReference type="NCBI Taxonomy" id="5661"/>
    <lineage>
        <taxon>Eukaryota</taxon>
        <taxon>Discoba</taxon>
        <taxon>Euglenozoa</taxon>
        <taxon>Kinetoplastea</taxon>
        <taxon>Metakinetoplastina</taxon>
        <taxon>Trypanosomatida</taxon>
        <taxon>Trypanosomatidae</taxon>
        <taxon>Leishmaniinae</taxon>
        <taxon>Leishmania</taxon>
    </lineage>
</organism>
<dbReference type="VEuPathDB" id="TriTrypDB:LDHU3_36.9730"/>
<dbReference type="PROSITE" id="PS51726">
    <property type="entry name" value="MYST_HAT"/>
    <property type="match status" value="1"/>
</dbReference>
<dbReference type="Gene3D" id="3.40.630.30">
    <property type="match status" value="1"/>
</dbReference>
<reference evidence="7" key="1">
    <citation type="submission" date="2020-06" db="EMBL/GenBank/DDBJ databases">
        <authorList>
            <person name="Camacho E."/>
            <person name="Gonzalez-de la Fuente S."/>
            <person name="Rastrojo A."/>
            <person name="Peiro-Pastor R."/>
            <person name="Solana JC."/>
            <person name="Tabera L."/>
            <person name="Gamarro F."/>
            <person name="Carrasco-Ramiro F."/>
            <person name="Requena JM."/>
            <person name="Aguado B."/>
        </authorList>
    </citation>
    <scope>NUCLEOTIDE SEQUENCE</scope>
</reference>
<keyword evidence="3 7" id="KW-0808">Transferase</keyword>
<evidence type="ECO:0000259" key="6">
    <source>
        <dbReference type="PROSITE" id="PS51726"/>
    </source>
</evidence>
<feature type="domain" description="MYST-type HAT" evidence="6">
    <location>
        <begin position="1"/>
        <end position="276"/>
    </location>
</feature>
<dbReference type="InterPro" id="IPR050603">
    <property type="entry name" value="MYST_HAT"/>
</dbReference>
<gene>
    <name evidence="7" type="ORF">LDHU3_36.9730</name>
</gene>
<dbReference type="GO" id="GO:0003682">
    <property type="term" value="F:chromatin binding"/>
    <property type="evidence" value="ECO:0007669"/>
    <property type="project" value="TreeGrafter"/>
</dbReference>
<dbReference type="AlphaFoldDB" id="A0A6J8FVF1"/>
<name>A0A6J8FVF1_LEIDO</name>
<dbReference type="VEuPathDB" id="TriTrypDB:LdBPK_367340.1"/>
<evidence type="ECO:0000256" key="4">
    <source>
        <dbReference type="ARBA" id="ARBA00022990"/>
    </source>
</evidence>
<accession>A0A6J8FVF1</accession>
<dbReference type="Pfam" id="PF01853">
    <property type="entry name" value="MOZ_SAS"/>
    <property type="match status" value="1"/>
</dbReference>
<dbReference type="GO" id="GO:0003712">
    <property type="term" value="F:transcription coregulator activity"/>
    <property type="evidence" value="ECO:0007669"/>
    <property type="project" value="TreeGrafter"/>
</dbReference>
<evidence type="ECO:0000256" key="2">
    <source>
        <dbReference type="ARBA" id="ARBA00013184"/>
    </source>
</evidence>
<dbReference type="GO" id="GO:0006357">
    <property type="term" value="P:regulation of transcription by RNA polymerase II"/>
    <property type="evidence" value="ECO:0007669"/>
    <property type="project" value="TreeGrafter"/>
</dbReference>
<dbReference type="CDD" id="cd04301">
    <property type="entry name" value="NAT_SF"/>
    <property type="match status" value="1"/>
</dbReference>
<dbReference type="InterPro" id="IPR016181">
    <property type="entry name" value="Acyl_CoA_acyltransferase"/>
</dbReference>
<comment type="similarity">
    <text evidence="1">Belongs to the MYST (SAS/MOZ) family.</text>
</comment>
<dbReference type="GO" id="GO:0000785">
    <property type="term" value="C:chromatin"/>
    <property type="evidence" value="ECO:0007669"/>
    <property type="project" value="TreeGrafter"/>
</dbReference>
<proteinExistence type="inferred from homology"/>
<dbReference type="InterPro" id="IPR002717">
    <property type="entry name" value="HAT_MYST-type"/>
</dbReference>
<evidence type="ECO:0000256" key="3">
    <source>
        <dbReference type="ARBA" id="ARBA00022679"/>
    </source>
</evidence>
<evidence type="ECO:0000256" key="5">
    <source>
        <dbReference type="PIRSR" id="PIRSR602717-51"/>
    </source>
</evidence>
<evidence type="ECO:0000256" key="1">
    <source>
        <dbReference type="ARBA" id="ARBA00010107"/>
    </source>
</evidence>
<dbReference type="EMBL" id="LR812656">
    <property type="protein sequence ID" value="CAC5435323.1"/>
    <property type="molecule type" value="Genomic_DNA"/>
</dbReference>
<dbReference type="PANTHER" id="PTHR10615">
    <property type="entry name" value="HISTONE ACETYLTRANSFERASE"/>
    <property type="match status" value="1"/>
</dbReference>
<dbReference type="InterPro" id="IPR036388">
    <property type="entry name" value="WH-like_DNA-bd_sf"/>
</dbReference>
<sequence>MNIVSVQVVSPRHSFCGVAEHTACSLSNHRGTIYLCDSCLCTFAHAGHLQQHLQRCSNAFWIPGDEIYRDEERRLCVFVLDGRKPHCAAMARRICLLSKLFLIDKVTLDDVHFFSFNALFEVDDEGFHFVGYFSKEWMSSSSCVNTLSCVMVLPPFRSKGYGSFLVRLSYEIARLEGMVGTPERPLSKSGNALFRKVWREEVLLAVFALSEQGSPVTLGELSKVSSLIVEDVLVALQDLNVLFSVGKQGPLLVVNASEKLELLKRRLAAEKLYWTSAPS</sequence>
<dbReference type="GO" id="GO:0004402">
    <property type="term" value="F:histone acetyltransferase activity"/>
    <property type="evidence" value="ECO:0007669"/>
    <property type="project" value="InterPro"/>
</dbReference>
<dbReference type="EC" id="2.3.1.48" evidence="2"/>
<dbReference type="FunFam" id="3.40.630.30:FF:000159">
    <property type="entry name" value="Histone acetyltransferase"/>
    <property type="match status" value="1"/>
</dbReference>
<keyword evidence="4" id="KW-0007">Acetylation</keyword>
<evidence type="ECO:0000313" key="7">
    <source>
        <dbReference type="EMBL" id="CAC5435323.1"/>
    </source>
</evidence>
<dbReference type="SUPFAM" id="SSF55729">
    <property type="entry name" value="Acyl-CoA N-acyltransferases (Nat)"/>
    <property type="match status" value="1"/>
</dbReference>